<dbReference type="Proteomes" id="UP000076420">
    <property type="component" value="Unassembled WGS sequence"/>
</dbReference>
<feature type="region of interest" description="Disordered" evidence="1">
    <location>
        <begin position="798"/>
        <end position="817"/>
    </location>
</feature>
<evidence type="ECO:0000259" key="2">
    <source>
        <dbReference type="PROSITE" id="PS50200"/>
    </source>
</evidence>
<dbReference type="PROSITE" id="PS50951">
    <property type="entry name" value="SARAH"/>
    <property type="match status" value="1"/>
</dbReference>
<dbReference type="InterPro" id="IPR033614">
    <property type="entry name" value="RASSF1-6"/>
</dbReference>
<feature type="compositionally biased region" description="Acidic residues" evidence="1">
    <location>
        <begin position="869"/>
        <end position="880"/>
    </location>
</feature>
<reference evidence="4" key="1">
    <citation type="submission" date="2020-05" db="UniProtKB">
        <authorList>
            <consortium name="EnsemblMetazoa"/>
        </authorList>
    </citation>
    <scope>IDENTIFICATION</scope>
    <source>
        <strain evidence="4">BB02</strain>
    </source>
</reference>
<accession>A0A2C9L2M6</accession>
<protein>
    <recommendedName>
        <fullName evidence="6">Ras-associating domain-containing protein</fullName>
    </recommendedName>
</protein>
<dbReference type="Gene3D" id="3.10.20.90">
    <property type="entry name" value="Phosphatidylinositol 3-kinase Catalytic Subunit, Chain A, domain 1"/>
    <property type="match status" value="1"/>
</dbReference>
<dbReference type="RefSeq" id="XP_013061409.2">
    <property type="nucleotide sequence ID" value="XM_013205955.2"/>
</dbReference>
<dbReference type="KEGG" id="bgt:106050900"/>
<feature type="domain" description="Ras-associating" evidence="2">
    <location>
        <begin position="973"/>
        <end position="1062"/>
    </location>
</feature>
<dbReference type="CDD" id="cd01778">
    <property type="entry name" value="RA_RASSF1_like"/>
    <property type="match status" value="1"/>
</dbReference>
<evidence type="ECO:0000259" key="3">
    <source>
        <dbReference type="PROSITE" id="PS50951"/>
    </source>
</evidence>
<dbReference type="Gene3D" id="1.20.5.110">
    <property type="match status" value="1"/>
</dbReference>
<dbReference type="PANTHER" id="PTHR22738">
    <property type="entry name" value="RASSF"/>
    <property type="match status" value="1"/>
</dbReference>
<dbReference type="AlphaFoldDB" id="A0A2C9L2M6"/>
<name>A0A2C9L2M6_BIOGL</name>
<feature type="region of interest" description="Disordered" evidence="1">
    <location>
        <begin position="858"/>
        <end position="902"/>
    </location>
</feature>
<organism evidence="4 5">
    <name type="scientific">Biomphalaria glabrata</name>
    <name type="common">Bloodfluke planorb</name>
    <name type="synonym">Freshwater snail</name>
    <dbReference type="NCBI Taxonomy" id="6526"/>
    <lineage>
        <taxon>Eukaryota</taxon>
        <taxon>Metazoa</taxon>
        <taxon>Spiralia</taxon>
        <taxon>Lophotrochozoa</taxon>
        <taxon>Mollusca</taxon>
        <taxon>Gastropoda</taxon>
        <taxon>Heterobranchia</taxon>
        <taxon>Euthyneura</taxon>
        <taxon>Panpulmonata</taxon>
        <taxon>Hygrophila</taxon>
        <taxon>Lymnaeoidea</taxon>
        <taxon>Planorbidae</taxon>
        <taxon>Biomphalaria</taxon>
    </lineage>
</organism>
<evidence type="ECO:0008006" key="6">
    <source>
        <dbReference type="Google" id="ProtNLM"/>
    </source>
</evidence>
<dbReference type="GO" id="GO:0007165">
    <property type="term" value="P:signal transduction"/>
    <property type="evidence" value="ECO:0007669"/>
    <property type="project" value="InterPro"/>
</dbReference>
<dbReference type="InterPro" id="IPR000159">
    <property type="entry name" value="RA_dom"/>
</dbReference>
<dbReference type="PANTHER" id="PTHR22738:SF10">
    <property type="entry name" value="RAS ASSOCIATION DOMAIN-CONTAINING PROTEIN 1 HOMOLOG"/>
    <property type="match status" value="1"/>
</dbReference>
<gene>
    <name evidence="4" type="primary">106050900</name>
</gene>
<dbReference type="Pfam" id="PF16517">
    <property type="entry name" value="Nore1-SARAH"/>
    <property type="match status" value="1"/>
</dbReference>
<evidence type="ECO:0000313" key="4">
    <source>
        <dbReference type="EnsemblMetazoa" id="BGLB026352-PB"/>
    </source>
</evidence>
<dbReference type="SMART" id="SM00314">
    <property type="entry name" value="RA"/>
    <property type="match status" value="1"/>
</dbReference>
<dbReference type="CDD" id="cd21885">
    <property type="entry name" value="SARAH_RASSF1-like"/>
    <property type="match status" value="1"/>
</dbReference>
<dbReference type="InterPro" id="IPR029071">
    <property type="entry name" value="Ubiquitin-like_domsf"/>
</dbReference>
<dbReference type="SUPFAM" id="SSF54236">
    <property type="entry name" value="Ubiquitin-like"/>
    <property type="match status" value="1"/>
</dbReference>
<dbReference type="EnsemblMetazoa" id="BGLB026352-RB">
    <property type="protein sequence ID" value="BGLB026352-PB"/>
    <property type="gene ID" value="BGLB026352"/>
</dbReference>
<dbReference type="VEuPathDB" id="VectorBase:BGLB026352"/>
<proteinExistence type="predicted"/>
<dbReference type="OrthoDB" id="74314at2759"/>
<dbReference type="VEuPathDB" id="VectorBase:BGLAX_049461"/>
<evidence type="ECO:0000256" key="1">
    <source>
        <dbReference type="SAM" id="MobiDB-lite"/>
    </source>
</evidence>
<dbReference type="PROSITE" id="PS50200">
    <property type="entry name" value="RA"/>
    <property type="match status" value="1"/>
</dbReference>
<dbReference type="Pfam" id="PF00788">
    <property type="entry name" value="RA"/>
    <property type="match status" value="1"/>
</dbReference>
<dbReference type="InterPro" id="IPR011524">
    <property type="entry name" value="SARAH_dom"/>
</dbReference>
<sequence>MEDSGYYSQGAENIQVCSSSDSASSIFNLKFSDLPASKYYYFLYGFKDEQDFEDFKQDLKDFQKLKRNCLSGDQKSGGQLSYAALKEDLEIICRPNSVCQNRRKHHHERSKPPTNSVISKATSDKLDANENLHVITDRSNGKPCKAHITEEALSKPDNFGLRADFDRRSGVFGFDRRSGISSGIRDILMDFLNGDEHFQEFERVFDTVNKARLSRQMDNMPFLSSPESRRRLSRDNANYLARAEQSLGNSVPNDNGGDVSLNSDLFSDFFDNDETFLEFEKEFENFRNVRKSSLLSGLSQMGSSRDIFGDFKSYCDKNVRSGSVVSVNSCASQDEAKPSCTDEHPQGGLIWRSIEDWEKILKKMRRNSRLLLDGCSHRSKYGLSRGGFQQKHLKTQSMADLSGCHGHDDDHRSFLDLKDNSHSAQSCVFTDLSLPASIRLSSLRNCDSSSSLSDDAGDDHSSSSLWSDQLNDGSHYSSTSTLCSSREDISCSFSCSCCSDLHIDEDTDEDFSYSQSPTSRNRSHSLINIGPRVTKLDHNHSCSADDLLCLIRPRGGQCPASPVLPEHRDTRARALNRMPTCDSSDADDDEGCHEWSCNLSDVGSEQYHTASSDFSSQFSTAKSDLSSDLAAIRSKQNTEEKLSPNGKDKPVTPGCFHSYHGREKGKLYTDSRRPHCGCACQYTCHQHCVPAVTLNCKSVSEDSVQVKTPTPTEPRSQLETSLSLGNIHARPGCARSVTLTNSQGSTLPTQQHPRICSPHIAQGTNSQVYVPGSSSSPLLACSASEGYVTAQLPGGISRPTTLSSATESSSHPIANANPQTLVQSSSSLVDNVNVTGQLSSSCQVSSSHNVTHHITEQDVTLQLHGPEVNSEEATEKDETDSGYRSGTIPDDKLPRVPSQDTLDRQELKRKIAKFNHFVPSVSLKVAEKESFQGFLKVTLNLIRPITMELGARPPSIYELLTREHIIEENTQQVAFYMPRDTHKSLHINSDTTTKEVITSLLKKFHIIDHPRKFAMYEQEFSERNKLVRLRRLTDKDFPLRAMLTWDPERMKNYRIVLQENETGEIVWDAFSLPELNNFLKVLDREEKETILELKHKYAYMRQYMERRLTELRTIKAKK</sequence>
<dbReference type="STRING" id="6526.A0A2C9L2M6"/>
<evidence type="ECO:0000313" key="5">
    <source>
        <dbReference type="Proteomes" id="UP000076420"/>
    </source>
</evidence>
<feature type="domain" description="SARAH" evidence="3">
    <location>
        <begin position="1064"/>
        <end position="1111"/>
    </location>
</feature>